<evidence type="ECO:0000256" key="1">
    <source>
        <dbReference type="SAM" id="Phobius"/>
    </source>
</evidence>
<dbReference type="EMBL" id="BMAW01038630">
    <property type="protein sequence ID" value="GFU52795.1"/>
    <property type="molecule type" value="Genomic_DNA"/>
</dbReference>
<protein>
    <submittedName>
        <fullName evidence="2">Ig-like domain-containing protein</fullName>
    </submittedName>
</protein>
<reference evidence="2" key="1">
    <citation type="submission" date="2020-08" db="EMBL/GenBank/DDBJ databases">
        <title>Multicomponent nature underlies the extraordinary mechanical properties of spider dragline silk.</title>
        <authorList>
            <person name="Kono N."/>
            <person name="Nakamura H."/>
            <person name="Mori M."/>
            <person name="Yoshida Y."/>
            <person name="Ohtoshi R."/>
            <person name="Malay A.D."/>
            <person name="Moran D.A.P."/>
            <person name="Tomita M."/>
            <person name="Numata K."/>
            <person name="Arakawa K."/>
        </authorList>
    </citation>
    <scope>NUCLEOTIDE SEQUENCE</scope>
</reference>
<keyword evidence="1" id="KW-0472">Membrane</keyword>
<feature type="non-terminal residue" evidence="2">
    <location>
        <position position="198"/>
    </location>
</feature>
<feature type="transmembrane region" description="Helical" evidence="1">
    <location>
        <begin position="6"/>
        <end position="27"/>
    </location>
</feature>
<accession>A0A8X6QYS4</accession>
<proteinExistence type="predicted"/>
<organism evidence="2 3">
    <name type="scientific">Nephila pilipes</name>
    <name type="common">Giant wood spider</name>
    <name type="synonym">Nephila maculata</name>
    <dbReference type="NCBI Taxonomy" id="299642"/>
    <lineage>
        <taxon>Eukaryota</taxon>
        <taxon>Metazoa</taxon>
        <taxon>Ecdysozoa</taxon>
        <taxon>Arthropoda</taxon>
        <taxon>Chelicerata</taxon>
        <taxon>Arachnida</taxon>
        <taxon>Araneae</taxon>
        <taxon>Araneomorphae</taxon>
        <taxon>Entelegynae</taxon>
        <taxon>Araneoidea</taxon>
        <taxon>Nephilidae</taxon>
        <taxon>Nephila</taxon>
    </lineage>
</organism>
<dbReference type="Proteomes" id="UP000887013">
    <property type="component" value="Unassembled WGS sequence"/>
</dbReference>
<evidence type="ECO:0000313" key="2">
    <source>
        <dbReference type="EMBL" id="GFU52795.1"/>
    </source>
</evidence>
<dbReference type="AlphaFoldDB" id="A0A8X6QYS4"/>
<keyword evidence="1" id="KW-1133">Transmembrane helix</keyword>
<sequence length="198" mass="22470">TTKAGYDVIFIISFVAILCFIIFLAFFRKLYERDQKVSDVESNEVIGLKDRGCGQMLNNCVKSKGTTTNNEYLSKFLSSEYSKITKNKNSSTIPERFSKVKMREESEEMKVLLRIDIPEIAITGGGSEFNSELFRALTRFLESEMIRTKSYRLVSTSFSSGNVSPLAERFNQMLVLLDPFCLNESLELLSLNCCTTIP</sequence>
<name>A0A8X6QYS4_NEPPI</name>
<keyword evidence="3" id="KW-1185">Reference proteome</keyword>
<dbReference type="OrthoDB" id="10485908at2759"/>
<keyword evidence="1" id="KW-0812">Transmembrane</keyword>
<comment type="caution">
    <text evidence="2">The sequence shown here is derived from an EMBL/GenBank/DDBJ whole genome shotgun (WGS) entry which is preliminary data.</text>
</comment>
<gene>
    <name evidence="2" type="primary">AVEN_121402_1</name>
    <name evidence="2" type="ORF">NPIL_151181</name>
</gene>
<evidence type="ECO:0000313" key="3">
    <source>
        <dbReference type="Proteomes" id="UP000887013"/>
    </source>
</evidence>